<name>A0ABP6CKX4_9ACTN</name>
<evidence type="ECO:0008006" key="3">
    <source>
        <dbReference type="Google" id="ProtNLM"/>
    </source>
</evidence>
<evidence type="ECO:0000313" key="1">
    <source>
        <dbReference type="EMBL" id="GAA2621216.1"/>
    </source>
</evidence>
<organism evidence="1 2">
    <name type="scientific">Actinomadura fulvescens</name>
    <dbReference type="NCBI Taxonomy" id="46160"/>
    <lineage>
        <taxon>Bacteria</taxon>
        <taxon>Bacillati</taxon>
        <taxon>Actinomycetota</taxon>
        <taxon>Actinomycetes</taxon>
        <taxon>Streptosporangiales</taxon>
        <taxon>Thermomonosporaceae</taxon>
        <taxon>Actinomadura</taxon>
    </lineage>
</organism>
<proteinExistence type="predicted"/>
<dbReference type="Proteomes" id="UP001501509">
    <property type="component" value="Unassembled WGS sequence"/>
</dbReference>
<evidence type="ECO:0000313" key="2">
    <source>
        <dbReference type="Proteomes" id="UP001501509"/>
    </source>
</evidence>
<accession>A0ABP6CKX4</accession>
<dbReference type="EMBL" id="BAAATD010000010">
    <property type="protein sequence ID" value="GAA2621216.1"/>
    <property type="molecule type" value="Genomic_DNA"/>
</dbReference>
<gene>
    <name evidence="1" type="ORF">GCM10010411_66380</name>
</gene>
<protein>
    <recommendedName>
        <fullName evidence="3">Bacterial mobilisation domain-containing protein</fullName>
    </recommendedName>
</protein>
<keyword evidence="2" id="KW-1185">Reference proteome</keyword>
<comment type="caution">
    <text evidence="1">The sequence shown here is derived from an EMBL/GenBank/DDBJ whole genome shotgun (WGS) entry which is preliminary data.</text>
</comment>
<reference evidence="2" key="1">
    <citation type="journal article" date="2019" name="Int. J. Syst. Evol. Microbiol.">
        <title>The Global Catalogue of Microorganisms (GCM) 10K type strain sequencing project: providing services to taxonomists for standard genome sequencing and annotation.</title>
        <authorList>
            <consortium name="The Broad Institute Genomics Platform"/>
            <consortium name="The Broad Institute Genome Sequencing Center for Infectious Disease"/>
            <person name="Wu L."/>
            <person name="Ma J."/>
        </authorList>
    </citation>
    <scope>NUCLEOTIDE SEQUENCE [LARGE SCALE GENOMIC DNA]</scope>
    <source>
        <strain evidence="2">JCM 6833</strain>
    </source>
</reference>
<sequence>MQVSESEYIVVRSAAQRLGLAVGAYAAEVVVAVASQSDPPQWSPLRELMSEVMRAAGQVRRVGVNLNQAVAALHSAGYPTAALQEYARVAVTTVTKLDDVAEEIRRNVR</sequence>